<dbReference type="PANTHER" id="PTHR34820">
    <property type="entry name" value="INNER MEMBRANE PROTEIN YEBZ"/>
    <property type="match status" value="1"/>
</dbReference>
<dbReference type="RefSeq" id="WP_315732607.1">
    <property type="nucleotide sequence ID" value="NZ_JAVYII010000003.1"/>
</dbReference>
<feature type="transmembrane region" description="Helical" evidence="7">
    <location>
        <begin position="36"/>
        <end position="61"/>
    </location>
</feature>
<evidence type="ECO:0000256" key="6">
    <source>
        <dbReference type="SAM" id="MobiDB-lite"/>
    </source>
</evidence>
<keyword evidence="5 7" id="KW-0472">Membrane</keyword>
<name>A0ABU3PWN9_9ACTN</name>
<dbReference type="Pfam" id="PF05425">
    <property type="entry name" value="CopD"/>
    <property type="match status" value="1"/>
</dbReference>
<dbReference type="InterPro" id="IPR008457">
    <property type="entry name" value="Cu-R_CopD_dom"/>
</dbReference>
<evidence type="ECO:0000259" key="8">
    <source>
        <dbReference type="Pfam" id="PF05425"/>
    </source>
</evidence>
<feature type="transmembrane region" description="Helical" evidence="7">
    <location>
        <begin position="438"/>
        <end position="462"/>
    </location>
</feature>
<feature type="transmembrane region" description="Helical" evidence="7">
    <location>
        <begin position="401"/>
        <end position="426"/>
    </location>
</feature>
<dbReference type="EMBL" id="JAVYII010000003">
    <property type="protein sequence ID" value="MDT9593175.1"/>
    <property type="molecule type" value="Genomic_DNA"/>
</dbReference>
<feature type="region of interest" description="Disordered" evidence="6">
    <location>
        <begin position="1"/>
        <end position="28"/>
    </location>
</feature>
<feature type="transmembrane region" description="Helical" evidence="7">
    <location>
        <begin position="563"/>
        <end position="582"/>
    </location>
</feature>
<feature type="transmembrane region" description="Helical" evidence="7">
    <location>
        <begin position="348"/>
        <end position="369"/>
    </location>
</feature>
<evidence type="ECO:0000256" key="5">
    <source>
        <dbReference type="ARBA" id="ARBA00023136"/>
    </source>
</evidence>
<dbReference type="PANTHER" id="PTHR34820:SF4">
    <property type="entry name" value="INNER MEMBRANE PROTEIN YEBZ"/>
    <property type="match status" value="1"/>
</dbReference>
<dbReference type="Proteomes" id="UP001268542">
    <property type="component" value="Unassembled WGS sequence"/>
</dbReference>
<evidence type="ECO:0000256" key="3">
    <source>
        <dbReference type="ARBA" id="ARBA00022692"/>
    </source>
</evidence>
<keyword evidence="3 7" id="KW-0812">Transmembrane</keyword>
<protein>
    <submittedName>
        <fullName evidence="9">Cytochrome c oxidase assembly protein</fullName>
    </submittedName>
</protein>
<accession>A0ABU3PWN9</accession>
<evidence type="ECO:0000313" key="10">
    <source>
        <dbReference type="Proteomes" id="UP001268542"/>
    </source>
</evidence>
<feature type="transmembrane region" description="Helical" evidence="7">
    <location>
        <begin position="642"/>
        <end position="663"/>
    </location>
</feature>
<feature type="transmembrane region" description="Helical" evidence="7">
    <location>
        <begin position="262"/>
        <end position="287"/>
    </location>
</feature>
<evidence type="ECO:0000256" key="1">
    <source>
        <dbReference type="ARBA" id="ARBA00004651"/>
    </source>
</evidence>
<comment type="caution">
    <text evidence="9">The sequence shown here is derived from an EMBL/GenBank/DDBJ whole genome shotgun (WGS) entry which is preliminary data.</text>
</comment>
<keyword evidence="4 7" id="KW-1133">Transmembrane helix</keyword>
<feature type="compositionally biased region" description="Low complexity" evidence="6">
    <location>
        <begin position="1"/>
        <end position="18"/>
    </location>
</feature>
<reference evidence="9 10" key="1">
    <citation type="submission" date="2023-08" db="EMBL/GenBank/DDBJ databases">
        <title>Nocardioides seae sp. nov., a bacterium isolated from a soil.</title>
        <authorList>
            <person name="Wang X."/>
        </authorList>
    </citation>
    <scope>NUCLEOTIDE SEQUENCE [LARGE SCALE GENOMIC DNA]</scope>
    <source>
        <strain evidence="9 10">YZH12</strain>
    </source>
</reference>
<keyword evidence="2" id="KW-1003">Cell membrane</keyword>
<feature type="transmembrane region" description="Helical" evidence="7">
    <location>
        <begin position="172"/>
        <end position="193"/>
    </location>
</feature>
<feature type="transmembrane region" description="Helical" evidence="7">
    <location>
        <begin position="299"/>
        <end position="319"/>
    </location>
</feature>
<feature type="transmembrane region" description="Helical" evidence="7">
    <location>
        <begin position="589"/>
        <end position="610"/>
    </location>
</feature>
<feature type="transmembrane region" description="Helical" evidence="7">
    <location>
        <begin position="200"/>
        <end position="220"/>
    </location>
</feature>
<feature type="transmembrane region" description="Helical" evidence="7">
    <location>
        <begin position="226"/>
        <end position="250"/>
    </location>
</feature>
<evidence type="ECO:0000256" key="2">
    <source>
        <dbReference type="ARBA" id="ARBA00022475"/>
    </source>
</evidence>
<feature type="transmembrane region" description="Helical" evidence="7">
    <location>
        <begin position="474"/>
        <end position="495"/>
    </location>
</feature>
<sequence>MTTTPTSPGPTSGPTSGTAEDAGRPDRRPALAGSQVAAVLAAVLLVGLAASWLMLVLGGGADGTAPEALQEAGVDPGSTTLWAIPVLGFVADAAAVVVVGCLLVPLLIVKRLGDDLGGVSRRATRTATWAALVWAVSVLVSAVFETSDAWAIPVLDLPYDTLRQQLFESGQGQASIVQVVLVLLVATVTRWVATAREAAWLLGVTMVALVPPVLVGHSASSGSHDLAIVSMVVHVLPAVLWVGGVLALWWRLLDAPRSRARAVRRFSAIATWCFAATALSGVINAWVRAGGLDGLLTSAYGRGTIVKAVTLVVLGVLAWQLRRRLAAGLDDGTGEQTDAAAKLPVRTFLLLTGAELLWMSVAIGLGVALSRTPPPVGEPYASGAEELLGGPMPPAPSFENLLLGVNASGVGLLVVIGGLSAYAVGLRTLHRRGDRWPVLRTVSFVAGIAIIGYTTLGGLGVYSHVMFSAHMVSHMLLSMVAPILLVAGGPVNLALNALPGSDVRGGQGPRQILAAALQSRPAAVLSHPVVAAVLFVGSLYGVYFTGAFGWLMENHLGHAWMEIHFLITGYLFYESLVGIAPVPHRLSHLARLGLLLLVAPFHAFFSIALMSSTQPVGESFYAQLDRPFAQDLAADQYLGGSLSWAVGEIPILMVALLLLGQWFRYDRAESRRHDRREDASDDAELRAYNDRLAAMTRADHEADR</sequence>
<feature type="transmembrane region" description="Helical" evidence="7">
    <location>
        <begin position="81"/>
        <end position="108"/>
    </location>
</feature>
<feature type="domain" description="Copper resistance protein D" evidence="8">
    <location>
        <begin position="260"/>
        <end position="369"/>
    </location>
</feature>
<keyword evidence="10" id="KW-1185">Reference proteome</keyword>
<feature type="transmembrane region" description="Helical" evidence="7">
    <location>
        <begin position="529"/>
        <end position="551"/>
    </location>
</feature>
<gene>
    <name evidence="9" type="ORF">RDV89_08855</name>
</gene>
<evidence type="ECO:0000256" key="7">
    <source>
        <dbReference type="SAM" id="Phobius"/>
    </source>
</evidence>
<evidence type="ECO:0000313" key="9">
    <source>
        <dbReference type="EMBL" id="MDT9593175.1"/>
    </source>
</evidence>
<comment type="subcellular location">
    <subcellularLocation>
        <location evidence="1">Cell membrane</location>
        <topology evidence="1">Multi-pass membrane protein</topology>
    </subcellularLocation>
</comment>
<dbReference type="InterPro" id="IPR019108">
    <property type="entry name" value="Caa3_assmbl_CtaG-rel"/>
</dbReference>
<dbReference type="InterPro" id="IPR032694">
    <property type="entry name" value="CopC/D"/>
</dbReference>
<dbReference type="Pfam" id="PF09678">
    <property type="entry name" value="Caa3_CtaG"/>
    <property type="match status" value="1"/>
</dbReference>
<feature type="transmembrane region" description="Helical" evidence="7">
    <location>
        <begin position="129"/>
        <end position="152"/>
    </location>
</feature>
<evidence type="ECO:0000256" key="4">
    <source>
        <dbReference type="ARBA" id="ARBA00022989"/>
    </source>
</evidence>
<proteinExistence type="predicted"/>
<organism evidence="9 10">
    <name type="scientific">Nocardioides imazamoxiresistens</name>
    <dbReference type="NCBI Taxonomy" id="3231893"/>
    <lineage>
        <taxon>Bacteria</taxon>
        <taxon>Bacillati</taxon>
        <taxon>Actinomycetota</taxon>
        <taxon>Actinomycetes</taxon>
        <taxon>Propionibacteriales</taxon>
        <taxon>Nocardioidaceae</taxon>
        <taxon>Nocardioides</taxon>
    </lineage>
</organism>